<evidence type="ECO:0000313" key="8">
    <source>
        <dbReference type="EMBL" id="AEY80360.1"/>
    </source>
</evidence>
<keyword evidence="4 5" id="KW-0440">LIM domain</keyword>
<accession>H2DJY9</accession>
<dbReference type="SMART" id="SM00132">
    <property type="entry name" value="LIM"/>
    <property type="match status" value="1"/>
</dbReference>
<keyword evidence="2" id="KW-0677">Repeat</keyword>
<feature type="transmembrane region" description="Helical" evidence="6">
    <location>
        <begin position="80"/>
        <end position="101"/>
    </location>
</feature>
<dbReference type="PANTHER" id="PTHR46218">
    <property type="entry name" value="LASP"/>
    <property type="match status" value="1"/>
</dbReference>
<keyword evidence="6" id="KW-1133">Transmembrane helix</keyword>
<dbReference type="InterPro" id="IPR001781">
    <property type="entry name" value="Znf_LIM"/>
</dbReference>
<evidence type="ECO:0000256" key="2">
    <source>
        <dbReference type="ARBA" id="ARBA00022737"/>
    </source>
</evidence>
<dbReference type="SUPFAM" id="SSF57716">
    <property type="entry name" value="Glucocorticoid receptor-like (DNA-binding domain)"/>
    <property type="match status" value="1"/>
</dbReference>
<dbReference type="PROSITE" id="PS50023">
    <property type="entry name" value="LIM_DOMAIN_2"/>
    <property type="match status" value="1"/>
</dbReference>
<keyword evidence="6" id="KW-0812">Transmembrane</keyword>
<sequence length="410" mass="46538">MNAPCARCQKTVYPVEKLSVLDKVWHKGCFKCETCALTLTLKTYKGYNKSPYCNVYNYLSILTTTILTTTILTTTILTTAILTTTILTTTIATTTIFLLIVTTTILTTTSRLDIVTTSILTTTIRLDIVTTTILTTTICLDIVTTTVLTTTILTSTICLDIVTTTILTTTICLDIVTTTVLTTTIRLLIVTTTILTTITPPWIKDPYKLLNMCDSYLLQVLVRNPCKFLTTVTDFIGLSSYFTSPEKSGRSIQRKITVEYLAYRLLLRSPNMALNKIEDNSAFKYHLAFHDSWSKRRKVYIAVIQNSNPTGYYRVFQEQVLVRNPCKFLTTVTDFIGLSSYFTSPEKSGRSIQRIITVEYLAYRLLLRSPNMALDKIEDNSAFKYYLAFHDSWTKRRKVYNNINTAREEV</sequence>
<organism evidence="8">
    <name type="scientific">Mnemiopsis leidyi</name>
    <name type="common">Sea walnut</name>
    <name type="synonym">Warty comb jellyfish</name>
    <dbReference type="NCBI Taxonomy" id="27923"/>
    <lineage>
        <taxon>Eukaryota</taxon>
        <taxon>Metazoa</taxon>
        <taxon>Ctenophora</taxon>
        <taxon>Tentaculata</taxon>
        <taxon>Lobata</taxon>
        <taxon>Bolinopsidae</taxon>
        <taxon>Mnemiopsis</taxon>
    </lineage>
</organism>
<evidence type="ECO:0000256" key="1">
    <source>
        <dbReference type="ARBA" id="ARBA00022723"/>
    </source>
</evidence>
<protein>
    <submittedName>
        <fullName evidence="8">Unclassified LIM protein ML200239a</fullName>
    </submittedName>
</protein>
<evidence type="ECO:0000256" key="3">
    <source>
        <dbReference type="ARBA" id="ARBA00022833"/>
    </source>
</evidence>
<evidence type="ECO:0000259" key="7">
    <source>
        <dbReference type="PROSITE" id="PS50023"/>
    </source>
</evidence>
<dbReference type="InterPro" id="IPR051759">
    <property type="entry name" value="LIM-SH3_domain_protein"/>
</dbReference>
<feature type="transmembrane region" description="Helical" evidence="6">
    <location>
        <begin position="55"/>
        <end position="74"/>
    </location>
</feature>
<dbReference type="EMBL" id="JN615211">
    <property type="protein sequence ID" value="AEY80360.1"/>
    <property type="molecule type" value="mRNA"/>
</dbReference>
<keyword evidence="3 5" id="KW-0862">Zinc</keyword>
<evidence type="ECO:0000256" key="5">
    <source>
        <dbReference type="PROSITE-ProRule" id="PRU00125"/>
    </source>
</evidence>
<dbReference type="GO" id="GO:0005925">
    <property type="term" value="C:focal adhesion"/>
    <property type="evidence" value="ECO:0007669"/>
    <property type="project" value="TreeGrafter"/>
</dbReference>
<reference evidence="8" key="1">
    <citation type="submission" date="2011-08" db="EMBL/GenBank/DDBJ databases">
        <title>The Diversification of the LIM Superclass at the Base of the Metazoa Increased Subcellular Complexity and Promoted Multicellular Specialization.</title>
        <authorList>
            <person name="Koch B.J."/>
            <person name="Ryan J.F."/>
            <person name="Baxevanis A.D."/>
        </authorList>
    </citation>
    <scope>NUCLEOTIDE SEQUENCE</scope>
</reference>
<keyword evidence="1 5" id="KW-0479">Metal-binding</keyword>
<feature type="domain" description="LIM zinc-binding" evidence="7">
    <location>
        <begin position="3"/>
        <end position="64"/>
    </location>
</feature>
<gene>
    <name evidence="8" type="primary">ML200239</name>
</gene>
<dbReference type="GO" id="GO:0051015">
    <property type="term" value="F:actin filament binding"/>
    <property type="evidence" value="ECO:0007669"/>
    <property type="project" value="TreeGrafter"/>
</dbReference>
<evidence type="ECO:0000256" key="6">
    <source>
        <dbReference type="SAM" id="Phobius"/>
    </source>
</evidence>
<dbReference type="GO" id="GO:0046872">
    <property type="term" value="F:metal ion binding"/>
    <property type="evidence" value="ECO:0007669"/>
    <property type="project" value="UniProtKB-KW"/>
</dbReference>
<dbReference type="AlphaFoldDB" id="H2DJY9"/>
<dbReference type="HOGENOM" id="CLU_671372_0_0_1"/>
<dbReference type="PANTHER" id="PTHR46218:SF4">
    <property type="entry name" value="LIM AND SH3 DOMAIN PROTEIN LASP"/>
    <property type="match status" value="1"/>
</dbReference>
<evidence type="ECO:0000256" key="4">
    <source>
        <dbReference type="ARBA" id="ARBA00023038"/>
    </source>
</evidence>
<proteinExistence type="evidence at transcript level"/>
<dbReference type="Gene3D" id="2.10.110.10">
    <property type="entry name" value="Cysteine Rich Protein"/>
    <property type="match status" value="1"/>
</dbReference>
<dbReference type="Pfam" id="PF00412">
    <property type="entry name" value="LIM"/>
    <property type="match status" value="1"/>
</dbReference>
<dbReference type="PROSITE" id="PS00478">
    <property type="entry name" value="LIM_DOMAIN_1"/>
    <property type="match status" value="1"/>
</dbReference>
<keyword evidence="6" id="KW-0472">Membrane</keyword>
<name>H2DJY9_MNELE</name>